<keyword evidence="2" id="KW-0813">Transport</keyword>
<name>F0QX53_VULM7</name>
<evidence type="ECO:0000313" key="13">
    <source>
        <dbReference type="Proteomes" id="UP000007485"/>
    </source>
</evidence>
<dbReference type="eggNOG" id="arCOG02720">
    <property type="taxonomic scope" value="Archaea"/>
</dbReference>
<keyword evidence="13" id="KW-1185">Reference proteome</keyword>
<dbReference type="GO" id="GO:0016682">
    <property type="term" value="F:oxidoreductase activity, acting on diphenols and related substances as donors, oxygen as acceptor"/>
    <property type="evidence" value="ECO:0007669"/>
    <property type="project" value="TreeGrafter"/>
</dbReference>
<dbReference type="PANTHER" id="PTHR30365:SF14">
    <property type="entry name" value="CYTOCHROME BD MENAQUINOL OXIDASE SUBUNIT I-RELATED"/>
    <property type="match status" value="1"/>
</dbReference>
<keyword evidence="8 11" id="KW-1133">Transmembrane helix</keyword>
<feature type="transmembrane region" description="Helical" evidence="11">
    <location>
        <begin position="57"/>
        <end position="83"/>
    </location>
</feature>
<evidence type="ECO:0000256" key="1">
    <source>
        <dbReference type="ARBA" id="ARBA00004651"/>
    </source>
</evidence>
<dbReference type="Proteomes" id="UP000007485">
    <property type="component" value="Chromosome"/>
</dbReference>
<feature type="transmembrane region" description="Helical" evidence="11">
    <location>
        <begin position="186"/>
        <end position="209"/>
    </location>
</feature>
<evidence type="ECO:0000256" key="9">
    <source>
        <dbReference type="ARBA" id="ARBA00023004"/>
    </source>
</evidence>
<comment type="subcellular location">
    <subcellularLocation>
        <location evidence="1">Cell membrane</location>
        <topology evidence="1">Multi-pass membrane protein</topology>
    </subcellularLocation>
</comment>
<accession>F0QX53</accession>
<organism evidence="12 13">
    <name type="scientific">Vulcanisaeta moutnovskia (strain 768-28)</name>
    <dbReference type="NCBI Taxonomy" id="985053"/>
    <lineage>
        <taxon>Archaea</taxon>
        <taxon>Thermoproteota</taxon>
        <taxon>Thermoprotei</taxon>
        <taxon>Thermoproteales</taxon>
        <taxon>Thermoproteaceae</taxon>
        <taxon>Vulcanisaeta</taxon>
    </lineage>
</organism>
<evidence type="ECO:0000256" key="3">
    <source>
        <dbReference type="ARBA" id="ARBA00022475"/>
    </source>
</evidence>
<feature type="transmembrane region" description="Helical" evidence="11">
    <location>
        <begin position="389"/>
        <end position="412"/>
    </location>
</feature>
<dbReference type="GO" id="GO:0020037">
    <property type="term" value="F:heme binding"/>
    <property type="evidence" value="ECO:0007669"/>
    <property type="project" value="TreeGrafter"/>
</dbReference>
<evidence type="ECO:0000313" key="12">
    <source>
        <dbReference type="EMBL" id="ADY02342.1"/>
    </source>
</evidence>
<keyword evidence="7" id="KW-0249">Electron transport</keyword>
<evidence type="ECO:0000256" key="7">
    <source>
        <dbReference type="ARBA" id="ARBA00022982"/>
    </source>
</evidence>
<feature type="transmembrane region" description="Helical" evidence="11">
    <location>
        <begin position="95"/>
        <end position="117"/>
    </location>
</feature>
<keyword evidence="6" id="KW-0479">Metal-binding</keyword>
<dbReference type="PANTHER" id="PTHR30365">
    <property type="entry name" value="CYTOCHROME D UBIQUINOL OXIDASE"/>
    <property type="match status" value="1"/>
</dbReference>
<dbReference type="Pfam" id="PF01654">
    <property type="entry name" value="Cyt_bd_oxida_I"/>
    <property type="match status" value="1"/>
</dbReference>
<feature type="transmembrane region" description="Helical" evidence="11">
    <location>
        <begin position="230"/>
        <end position="248"/>
    </location>
</feature>
<dbReference type="KEGG" id="vmo:VMUT_2145"/>
<evidence type="ECO:0000256" key="5">
    <source>
        <dbReference type="ARBA" id="ARBA00022692"/>
    </source>
</evidence>
<reference evidence="12 13" key="1">
    <citation type="journal article" date="2011" name="J. Bacteriol.">
        <title>Complete genome sequence of 'Vulcanisaeta moutnovskia' strain 768-28, a novel member of the hyperthermophilic crenarchaeal genus vulcanisaeta.</title>
        <authorList>
            <person name="Gumerov V.M."/>
            <person name="Mardanov A.V."/>
            <person name="Beletsky A.V."/>
            <person name="Prokofeva M.I."/>
            <person name="Bonch-Osmolovskaya E.A."/>
            <person name="Ravin N.V."/>
            <person name="Skryabin K.G."/>
        </authorList>
    </citation>
    <scope>NUCLEOTIDE SEQUENCE [LARGE SCALE GENOMIC DNA]</scope>
    <source>
        <strain evidence="12 13">768-28</strain>
    </source>
</reference>
<dbReference type="GO" id="GO:0005886">
    <property type="term" value="C:plasma membrane"/>
    <property type="evidence" value="ECO:0007669"/>
    <property type="project" value="UniProtKB-SubCell"/>
</dbReference>
<dbReference type="HOGENOM" id="CLU_658251_0_0_2"/>
<evidence type="ECO:0000256" key="10">
    <source>
        <dbReference type="ARBA" id="ARBA00023136"/>
    </source>
</evidence>
<keyword evidence="10 11" id="KW-0472">Membrane</keyword>
<dbReference type="GO" id="GO:0070069">
    <property type="term" value="C:cytochrome complex"/>
    <property type="evidence" value="ECO:0007669"/>
    <property type="project" value="InterPro"/>
</dbReference>
<dbReference type="GO" id="GO:0046872">
    <property type="term" value="F:metal ion binding"/>
    <property type="evidence" value="ECO:0007669"/>
    <property type="project" value="UniProtKB-KW"/>
</dbReference>
<sequence length="426" mass="47114">MTMVSATDIAVGLIAWAFSVHLPLVYTVLGLGWLLPTLELIGYRRNNQVYVDLAHNMANYLITVYAIGGLFGTIITVFLAGLLPIFTNIAGALLWPVWGVAIAFGVAIALPFIGFYYRSFGRIDPMKHVVIGYGMAVALTVIPAMFRLVFAFINYPAGVEVFKDETSLVGFTLGINWSQVFLNPTYAPLFLATLFGAIAMTGILINSIFGWRYAIDKSEYRLMGYRISNWISLVFGVVYALFAGLYLYEVYLYSPTVAWSILSKPPAYLPSSLYSVYEPTMILTGVFYMDVALGIILLILIVLSFRFINRSISALKLILVLLLMTSAEVMNGLAHLPYAIVPPLSAVPKLVSNYGLQFTLQVANTLKVSTLLTPELNALVQLVSVQPGLLYGSLVIFAIFNALLLYVIYAALSWKWTPQILRVEKQ</sequence>
<dbReference type="GO" id="GO:0019646">
    <property type="term" value="P:aerobic electron transport chain"/>
    <property type="evidence" value="ECO:0007669"/>
    <property type="project" value="InterPro"/>
</dbReference>
<feature type="transmembrane region" description="Helical" evidence="11">
    <location>
        <begin position="317"/>
        <end position="340"/>
    </location>
</feature>
<evidence type="ECO:0000256" key="6">
    <source>
        <dbReference type="ARBA" id="ARBA00022723"/>
    </source>
</evidence>
<gene>
    <name evidence="12" type="ordered locus">VMUT_2145</name>
</gene>
<proteinExistence type="predicted"/>
<dbReference type="EMBL" id="CP002529">
    <property type="protein sequence ID" value="ADY02342.1"/>
    <property type="molecule type" value="Genomic_DNA"/>
</dbReference>
<protein>
    <submittedName>
        <fullName evidence="12">Cytochrome bd-type quinol oxidase subunit 1-like protein</fullName>
    </submittedName>
</protein>
<keyword evidence="5 11" id="KW-0812">Transmembrane</keyword>
<keyword evidence="4" id="KW-0349">Heme</keyword>
<evidence type="ECO:0000256" key="8">
    <source>
        <dbReference type="ARBA" id="ARBA00022989"/>
    </source>
</evidence>
<keyword evidence="3" id="KW-1003">Cell membrane</keyword>
<evidence type="ECO:0000256" key="11">
    <source>
        <dbReference type="SAM" id="Phobius"/>
    </source>
</evidence>
<dbReference type="AlphaFoldDB" id="F0QX53"/>
<feature type="transmembrane region" description="Helical" evidence="11">
    <location>
        <begin position="129"/>
        <end position="153"/>
    </location>
</feature>
<feature type="transmembrane region" description="Helical" evidence="11">
    <location>
        <begin position="13"/>
        <end position="36"/>
    </location>
</feature>
<dbReference type="STRING" id="985053.VMUT_2145"/>
<evidence type="ECO:0000256" key="4">
    <source>
        <dbReference type="ARBA" id="ARBA00022617"/>
    </source>
</evidence>
<keyword evidence="9" id="KW-0408">Iron</keyword>
<feature type="transmembrane region" description="Helical" evidence="11">
    <location>
        <begin position="281"/>
        <end position="305"/>
    </location>
</feature>
<dbReference type="GO" id="GO:0009055">
    <property type="term" value="F:electron transfer activity"/>
    <property type="evidence" value="ECO:0007669"/>
    <property type="project" value="InterPro"/>
</dbReference>
<evidence type="ECO:0000256" key="2">
    <source>
        <dbReference type="ARBA" id="ARBA00022448"/>
    </source>
</evidence>
<dbReference type="InterPro" id="IPR002585">
    <property type="entry name" value="Cyt-d_ubiquinol_oxidase_su_1"/>
</dbReference>